<reference evidence="3" key="1">
    <citation type="submission" date="2021-07" db="EMBL/GenBank/DDBJ databases">
        <title>Draft genome of Mortierella alpina, strain LL118, isolated from an aspen leaf litter sample.</title>
        <authorList>
            <person name="Yang S."/>
            <person name="Vinatzer B.A."/>
        </authorList>
    </citation>
    <scope>NUCLEOTIDE SEQUENCE</scope>
    <source>
        <strain evidence="3">LL118</strain>
    </source>
</reference>
<dbReference type="EMBL" id="JAIFTL010000091">
    <property type="protein sequence ID" value="KAG9323703.1"/>
    <property type="molecule type" value="Genomic_DNA"/>
</dbReference>
<comment type="similarity">
    <text evidence="1">Belongs to the UPF0585 family.</text>
</comment>
<evidence type="ECO:0000313" key="4">
    <source>
        <dbReference type="Proteomes" id="UP000717515"/>
    </source>
</evidence>
<dbReference type="Gene3D" id="3.40.50.150">
    <property type="entry name" value="Vaccinia Virus protein VP39"/>
    <property type="match status" value="1"/>
</dbReference>
<dbReference type="Pfam" id="PF06080">
    <property type="entry name" value="DUF938"/>
    <property type="match status" value="1"/>
</dbReference>
<proteinExistence type="inferred from homology"/>
<dbReference type="PANTHER" id="PTHR20974:SF0">
    <property type="entry name" value="UPF0585 PROTEIN CG18661"/>
    <property type="match status" value="1"/>
</dbReference>
<dbReference type="Proteomes" id="UP000717515">
    <property type="component" value="Unassembled WGS sequence"/>
</dbReference>
<dbReference type="InterPro" id="IPR010342">
    <property type="entry name" value="DUF938"/>
</dbReference>
<feature type="compositionally biased region" description="Low complexity" evidence="2">
    <location>
        <begin position="1"/>
        <end position="19"/>
    </location>
</feature>
<feature type="region of interest" description="Disordered" evidence="2">
    <location>
        <begin position="1"/>
        <end position="21"/>
    </location>
</feature>
<sequence>MPSSSFAMSSSTNSTSQASGVMTEGGATFKQNMSEFVQVNRKVFFAAADRNKDVILNQLRPYLDRAQLVLEVGSGSGQHVYHFASAYPKVVFQPTEYDTSLLASISAYSEELSQEDHRIKAPLELDATNPEHWQRILEVGQQQQQQQQHDSMKGCYDLVLVTNVFHISPWIVGQSIVRGAGQMLKPGGTLILYGPFKKDGEFNTESNREFDQTLRGRDPSWGVRDMEEIEAVAKDEARMSLAQIVDMPSNNYMLFFEKQ</sequence>
<organism evidence="3 4">
    <name type="scientific">Mortierella alpina</name>
    <name type="common">Oleaginous fungus</name>
    <name type="synonym">Mortierella renispora</name>
    <dbReference type="NCBI Taxonomy" id="64518"/>
    <lineage>
        <taxon>Eukaryota</taxon>
        <taxon>Fungi</taxon>
        <taxon>Fungi incertae sedis</taxon>
        <taxon>Mucoromycota</taxon>
        <taxon>Mortierellomycotina</taxon>
        <taxon>Mortierellomycetes</taxon>
        <taxon>Mortierellales</taxon>
        <taxon>Mortierellaceae</taxon>
        <taxon>Mortierella</taxon>
    </lineage>
</organism>
<evidence type="ECO:0000256" key="2">
    <source>
        <dbReference type="SAM" id="MobiDB-lite"/>
    </source>
</evidence>
<accession>A0A9P8A3L4</accession>
<evidence type="ECO:0000256" key="1">
    <source>
        <dbReference type="ARBA" id="ARBA00008308"/>
    </source>
</evidence>
<name>A0A9P8A3L4_MORAP</name>
<gene>
    <name evidence="3" type="ORF">KVV02_008121</name>
</gene>
<protein>
    <submittedName>
        <fullName evidence="3">Uncharacterized protein</fullName>
    </submittedName>
</protein>
<dbReference type="PANTHER" id="PTHR20974">
    <property type="entry name" value="UPF0585 PROTEIN CG18661"/>
    <property type="match status" value="1"/>
</dbReference>
<dbReference type="SUPFAM" id="SSF53335">
    <property type="entry name" value="S-adenosyl-L-methionine-dependent methyltransferases"/>
    <property type="match status" value="1"/>
</dbReference>
<dbReference type="AlphaFoldDB" id="A0A9P8A3L4"/>
<dbReference type="InterPro" id="IPR029063">
    <property type="entry name" value="SAM-dependent_MTases_sf"/>
</dbReference>
<evidence type="ECO:0000313" key="3">
    <source>
        <dbReference type="EMBL" id="KAG9323703.1"/>
    </source>
</evidence>
<comment type="caution">
    <text evidence="3">The sequence shown here is derived from an EMBL/GenBank/DDBJ whole genome shotgun (WGS) entry which is preliminary data.</text>
</comment>